<dbReference type="Proteomes" id="UP000007963">
    <property type="component" value="Unassembled WGS sequence"/>
</dbReference>
<protein>
    <recommendedName>
        <fullName evidence="2">DUF985 domain-containing protein</fullName>
    </recommendedName>
</protein>
<dbReference type="VEuPathDB" id="FungiDB:ATEG_03357"/>
<organism evidence="3 4">
    <name type="scientific">Aspergillus terreus (strain NIH 2624 / FGSC A1156)</name>
    <dbReference type="NCBI Taxonomy" id="341663"/>
    <lineage>
        <taxon>Eukaryota</taxon>
        <taxon>Fungi</taxon>
        <taxon>Dikarya</taxon>
        <taxon>Ascomycota</taxon>
        <taxon>Pezizomycotina</taxon>
        <taxon>Eurotiomycetes</taxon>
        <taxon>Eurotiomycetidae</taxon>
        <taxon>Eurotiales</taxon>
        <taxon>Aspergillaceae</taxon>
        <taxon>Aspergillus</taxon>
        <taxon>Aspergillus subgen. Circumdati</taxon>
    </lineage>
</organism>
<feature type="domain" description="DUF985" evidence="2">
    <location>
        <begin position="120"/>
        <end position="277"/>
    </location>
</feature>
<dbReference type="InterPro" id="IPR009327">
    <property type="entry name" value="Cupin_DUF985"/>
</dbReference>
<evidence type="ECO:0000256" key="1">
    <source>
        <dbReference type="SAM" id="MobiDB-lite"/>
    </source>
</evidence>
<dbReference type="OrthoDB" id="6614653at2759"/>
<dbReference type="GeneID" id="4317811"/>
<dbReference type="InterPro" id="IPR011051">
    <property type="entry name" value="RmlC_Cupin_sf"/>
</dbReference>
<dbReference type="PANTHER" id="PTHR33387:SF3">
    <property type="entry name" value="DUF985 DOMAIN-CONTAINING PROTEIN"/>
    <property type="match status" value="1"/>
</dbReference>
<gene>
    <name evidence="3" type="ORF">ATEG_03357</name>
</gene>
<name>Q0CSH7_ASPTN</name>
<dbReference type="RefSeq" id="XP_001212535.1">
    <property type="nucleotide sequence ID" value="XM_001212535.1"/>
</dbReference>
<dbReference type="PANTHER" id="PTHR33387">
    <property type="entry name" value="RMLC-LIKE JELLY ROLL FOLD PROTEIN"/>
    <property type="match status" value="1"/>
</dbReference>
<dbReference type="CDD" id="cd06121">
    <property type="entry name" value="cupin_YML079wp"/>
    <property type="match status" value="1"/>
</dbReference>
<dbReference type="HOGENOM" id="CLU_897093_0_0_1"/>
<dbReference type="SUPFAM" id="SSF51182">
    <property type="entry name" value="RmlC-like cupins"/>
    <property type="match status" value="1"/>
</dbReference>
<evidence type="ECO:0000259" key="2">
    <source>
        <dbReference type="Pfam" id="PF06172"/>
    </source>
</evidence>
<dbReference type="Pfam" id="PF06172">
    <property type="entry name" value="Cupin_5"/>
    <property type="match status" value="1"/>
</dbReference>
<dbReference type="eggNOG" id="ENOG502RCWJ">
    <property type="taxonomic scope" value="Eukaryota"/>
</dbReference>
<evidence type="ECO:0000313" key="4">
    <source>
        <dbReference type="Proteomes" id="UP000007963"/>
    </source>
</evidence>
<dbReference type="EMBL" id="CH476597">
    <property type="protein sequence ID" value="EAU36631.1"/>
    <property type="molecule type" value="Genomic_DNA"/>
</dbReference>
<dbReference type="InterPro" id="IPR014710">
    <property type="entry name" value="RmlC-like_jellyroll"/>
</dbReference>
<sequence length="310" mass="34429">MTAKFSNVAFMDVLENSSINKSDISVCTGMWAFSVDHSEGYPQTSSAHQVPARPCGDNGKYTSDVERSRSYLRNDRRFVGTPFYTTATGKKTTTMLDIRPQLPRASGSMGDPTTESPSVQKLIRSLELKPHIEGGYFAETDRDEQKVALTSKEDVRAVQSDGSASPDNKRHLSTSIFYCLTPRSPIGAFHRNRSKTVHNLHRGRGMYVTLTPKDDGVDIDTFAVGHDVAKGEKLQWVVDGGSYKASFLLPDDDDPSSSVLLISETVVPGFDFNDHDFLRRDALRDMVGGTEFEQLKALLRENFPNEQYSS</sequence>
<dbReference type="AlphaFoldDB" id="Q0CSH7"/>
<dbReference type="Gene3D" id="2.60.120.10">
    <property type="entry name" value="Jelly Rolls"/>
    <property type="match status" value="1"/>
</dbReference>
<evidence type="ECO:0000313" key="3">
    <source>
        <dbReference type="EMBL" id="EAU36631.1"/>
    </source>
</evidence>
<accession>Q0CSH7</accession>
<proteinExistence type="predicted"/>
<reference evidence="4" key="1">
    <citation type="submission" date="2005-09" db="EMBL/GenBank/DDBJ databases">
        <title>Annotation of the Aspergillus terreus NIH2624 genome.</title>
        <authorList>
            <person name="Birren B.W."/>
            <person name="Lander E.S."/>
            <person name="Galagan J.E."/>
            <person name="Nusbaum C."/>
            <person name="Devon K."/>
            <person name="Henn M."/>
            <person name="Ma L.-J."/>
            <person name="Jaffe D.B."/>
            <person name="Butler J."/>
            <person name="Alvarez P."/>
            <person name="Gnerre S."/>
            <person name="Grabherr M."/>
            <person name="Kleber M."/>
            <person name="Mauceli E.W."/>
            <person name="Brockman W."/>
            <person name="Rounsley S."/>
            <person name="Young S.K."/>
            <person name="LaButti K."/>
            <person name="Pushparaj V."/>
            <person name="DeCaprio D."/>
            <person name="Crawford M."/>
            <person name="Koehrsen M."/>
            <person name="Engels R."/>
            <person name="Montgomery P."/>
            <person name="Pearson M."/>
            <person name="Howarth C."/>
            <person name="Larson L."/>
            <person name="Luoma S."/>
            <person name="White J."/>
            <person name="Alvarado L."/>
            <person name="Kodira C.D."/>
            <person name="Zeng Q."/>
            <person name="Oleary S."/>
            <person name="Yandava C."/>
            <person name="Denning D.W."/>
            <person name="Nierman W.C."/>
            <person name="Milne T."/>
            <person name="Madden K."/>
        </authorList>
    </citation>
    <scope>NUCLEOTIDE SEQUENCE [LARGE SCALE GENOMIC DNA]</scope>
    <source>
        <strain evidence="4">NIH 2624 / FGSC A1156</strain>
    </source>
</reference>
<dbReference type="InterPro" id="IPR039935">
    <property type="entry name" value="YML079W-like"/>
</dbReference>
<feature type="region of interest" description="Disordered" evidence="1">
    <location>
        <begin position="43"/>
        <end position="63"/>
    </location>
</feature>